<keyword evidence="2" id="KW-1185">Reference proteome</keyword>
<proteinExistence type="predicted"/>
<gene>
    <name evidence="1" type="ORF">SNF14_03405</name>
</gene>
<evidence type="ECO:0000313" key="1">
    <source>
        <dbReference type="EMBL" id="MDY2586368.1"/>
    </source>
</evidence>
<sequence length="183" mass="21489">MNHKNININEIHFLGSLGRTDNKPERFGLKKLNGTEFFIDNDGNTWQNEILWDTGWGNINGFIKLPEPNFEQLWTLLTESQIEVNLLGSAELLTQYPIEVKQKIEEIFKHNKKIDQDLTKRLSRLDVLNHVMNHSEMKGKKPKEVDADYQEWKKLKDDFDKLKTVANNGYNSLWQKAKSMFKL</sequence>
<dbReference type="RefSeq" id="WP_320554741.1">
    <property type="nucleotide sequence ID" value="NZ_JAXDAE010000002.1"/>
</dbReference>
<organism evidence="1 2">
    <name type="scientific">Winogradskyella aquimaris</name>
    <dbReference type="NCBI Taxonomy" id="864074"/>
    <lineage>
        <taxon>Bacteria</taxon>
        <taxon>Pseudomonadati</taxon>
        <taxon>Bacteroidota</taxon>
        <taxon>Flavobacteriia</taxon>
        <taxon>Flavobacteriales</taxon>
        <taxon>Flavobacteriaceae</taxon>
        <taxon>Winogradskyella</taxon>
    </lineage>
</organism>
<accession>A0ABU5ELE8</accession>
<reference evidence="1 2" key="1">
    <citation type="submission" date="2023-11" db="EMBL/GenBank/DDBJ databases">
        <title>Winogradskyella pelagius sp. nov., isolated from coastal sediment.</title>
        <authorList>
            <person name="Li F."/>
        </authorList>
    </citation>
    <scope>NUCLEOTIDE SEQUENCE [LARGE SCALE GENOMIC DNA]</scope>
    <source>
        <strain evidence="1 2">KCTC 23502</strain>
    </source>
</reference>
<comment type="caution">
    <text evidence="1">The sequence shown here is derived from an EMBL/GenBank/DDBJ whole genome shotgun (WGS) entry which is preliminary data.</text>
</comment>
<protein>
    <recommendedName>
        <fullName evidence="3">DUF4375 domain-containing protein</fullName>
    </recommendedName>
</protein>
<name>A0ABU5ELE8_9FLAO</name>
<dbReference type="EMBL" id="JAXDAE010000002">
    <property type="protein sequence ID" value="MDY2586368.1"/>
    <property type="molecule type" value="Genomic_DNA"/>
</dbReference>
<dbReference type="Proteomes" id="UP001285855">
    <property type="component" value="Unassembled WGS sequence"/>
</dbReference>
<evidence type="ECO:0008006" key="3">
    <source>
        <dbReference type="Google" id="ProtNLM"/>
    </source>
</evidence>
<evidence type="ECO:0000313" key="2">
    <source>
        <dbReference type="Proteomes" id="UP001285855"/>
    </source>
</evidence>